<dbReference type="WBParaSite" id="ACRNAN_scaffold1767.g32909.t1">
    <property type="protein sequence ID" value="ACRNAN_scaffold1767.g32909.t1"/>
    <property type="gene ID" value="ACRNAN_scaffold1767.g32909"/>
</dbReference>
<evidence type="ECO:0000313" key="2">
    <source>
        <dbReference type="WBParaSite" id="ACRNAN_scaffold1767.g32909.t1"/>
    </source>
</evidence>
<proteinExistence type="predicted"/>
<evidence type="ECO:0000313" key="1">
    <source>
        <dbReference type="Proteomes" id="UP000887540"/>
    </source>
</evidence>
<accession>A0A914D326</accession>
<sequence length="111" mass="13796">MEVKCGDVLYCIWSLHRPNTPERGFKIRTYFKGALLNYNDIFKFSYLWTMRQRIEYAEFETGIAHRHVVYWYKKFRQVCSRHLRMSRRNVRQRNQVFNFWTQVSAFYQCHP</sequence>
<keyword evidence="1" id="KW-1185">Reference proteome</keyword>
<protein>
    <submittedName>
        <fullName evidence="2">Uncharacterized protein</fullName>
    </submittedName>
</protein>
<dbReference type="AlphaFoldDB" id="A0A914D326"/>
<dbReference type="Proteomes" id="UP000887540">
    <property type="component" value="Unplaced"/>
</dbReference>
<reference evidence="2" key="1">
    <citation type="submission" date="2022-11" db="UniProtKB">
        <authorList>
            <consortium name="WormBaseParasite"/>
        </authorList>
    </citation>
    <scope>IDENTIFICATION</scope>
</reference>
<organism evidence="1 2">
    <name type="scientific">Acrobeloides nanus</name>
    <dbReference type="NCBI Taxonomy" id="290746"/>
    <lineage>
        <taxon>Eukaryota</taxon>
        <taxon>Metazoa</taxon>
        <taxon>Ecdysozoa</taxon>
        <taxon>Nematoda</taxon>
        <taxon>Chromadorea</taxon>
        <taxon>Rhabditida</taxon>
        <taxon>Tylenchina</taxon>
        <taxon>Cephalobomorpha</taxon>
        <taxon>Cephaloboidea</taxon>
        <taxon>Cephalobidae</taxon>
        <taxon>Acrobeloides</taxon>
    </lineage>
</organism>
<name>A0A914D326_9BILA</name>